<protein>
    <submittedName>
        <fullName evidence="2">Uncharacterized protein</fullName>
    </submittedName>
</protein>
<accession>A0AA35TKQ0</accession>
<name>A0AA35TKQ0_GEOBA</name>
<evidence type="ECO:0000313" key="3">
    <source>
        <dbReference type="Proteomes" id="UP001174909"/>
    </source>
</evidence>
<dbReference type="Proteomes" id="UP001174909">
    <property type="component" value="Unassembled WGS sequence"/>
</dbReference>
<keyword evidence="3" id="KW-1185">Reference proteome</keyword>
<evidence type="ECO:0000313" key="2">
    <source>
        <dbReference type="EMBL" id="CAI8050085.1"/>
    </source>
</evidence>
<feature type="compositionally biased region" description="Low complexity" evidence="1">
    <location>
        <begin position="127"/>
        <end position="140"/>
    </location>
</feature>
<sequence length="246" mass="26612">MFTVLKVFLSVNNDRHNWNCCIIGTDCIIFLSLPFAFPFPSLVPLLLTLSLPPQASKKRAAQKAPSTGIDIGDRATATTASKAADTPNGTSGAARKTTPPIQVATPTLAPPPSNSKRVTPSPPPPNTNNDPVLNIDVTAPTNPPPPVVYHVPVERRSSRDDSHLNIGPLAVKSTIAKAVSLDYLQLEDNFDMEFTRLAEARSNPRLPIGDHIRSSRFEDDVAGFLQGERSSKDVMQTRSVDDLLDL</sequence>
<gene>
    <name evidence="2" type="ORF">GBAR_LOCUS27548</name>
</gene>
<reference evidence="2" key="1">
    <citation type="submission" date="2023-03" db="EMBL/GenBank/DDBJ databases">
        <authorList>
            <person name="Steffen K."/>
            <person name="Cardenas P."/>
        </authorList>
    </citation>
    <scope>NUCLEOTIDE SEQUENCE</scope>
</reference>
<feature type="region of interest" description="Disordered" evidence="1">
    <location>
        <begin position="58"/>
        <end position="148"/>
    </location>
</feature>
<dbReference type="EMBL" id="CASHTH010003834">
    <property type="protein sequence ID" value="CAI8050085.1"/>
    <property type="molecule type" value="Genomic_DNA"/>
</dbReference>
<dbReference type="AlphaFoldDB" id="A0AA35TKQ0"/>
<organism evidence="2 3">
    <name type="scientific">Geodia barretti</name>
    <name type="common">Barrett's horny sponge</name>
    <dbReference type="NCBI Taxonomy" id="519541"/>
    <lineage>
        <taxon>Eukaryota</taxon>
        <taxon>Metazoa</taxon>
        <taxon>Porifera</taxon>
        <taxon>Demospongiae</taxon>
        <taxon>Heteroscleromorpha</taxon>
        <taxon>Tetractinellida</taxon>
        <taxon>Astrophorina</taxon>
        <taxon>Geodiidae</taxon>
        <taxon>Geodia</taxon>
    </lineage>
</organism>
<feature type="compositionally biased region" description="Low complexity" evidence="1">
    <location>
        <begin position="75"/>
        <end position="86"/>
    </location>
</feature>
<comment type="caution">
    <text evidence="2">The sequence shown here is derived from an EMBL/GenBank/DDBJ whole genome shotgun (WGS) entry which is preliminary data.</text>
</comment>
<evidence type="ECO:0000256" key="1">
    <source>
        <dbReference type="SAM" id="MobiDB-lite"/>
    </source>
</evidence>
<proteinExistence type="predicted"/>